<name>A0A1F5TQ07_9BACT</name>
<accession>A0A1F5TQ07</accession>
<dbReference type="AlphaFoldDB" id="A0A1F5TQ07"/>
<evidence type="ECO:0000256" key="1">
    <source>
        <dbReference type="SAM" id="Phobius"/>
    </source>
</evidence>
<sequence length="134" mass="16069">MVTNNFIAYSIKILGETAWDILFFPFWWYSYGLVERAKSIIAFLDHRQKSLALLVWIKNIHKPMYGQEDWRGRVISFLMRLTQVIIRSIMMLFWVIVGITLFFIWLVLPLFVVFQIFVIQFDIISLFSKYFQGT</sequence>
<keyword evidence="1" id="KW-1133">Transmembrane helix</keyword>
<gene>
    <name evidence="2" type="ORF">A2531_04160</name>
</gene>
<comment type="caution">
    <text evidence="2">The sequence shown here is derived from an EMBL/GenBank/DDBJ whole genome shotgun (WGS) entry which is preliminary data.</text>
</comment>
<feature type="transmembrane region" description="Helical" evidence="1">
    <location>
        <begin position="84"/>
        <end position="106"/>
    </location>
</feature>
<dbReference type="EMBL" id="MFGO01000018">
    <property type="protein sequence ID" value="OGF40928.1"/>
    <property type="molecule type" value="Genomic_DNA"/>
</dbReference>
<reference evidence="2 3" key="1">
    <citation type="journal article" date="2016" name="Nat. Commun.">
        <title>Thousands of microbial genomes shed light on interconnected biogeochemical processes in an aquifer system.</title>
        <authorList>
            <person name="Anantharaman K."/>
            <person name="Brown C.T."/>
            <person name="Hug L.A."/>
            <person name="Sharon I."/>
            <person name="Castelle C.J."/>
            <person name="Probst A.J."/>
            <person name="Thomas B.C."/>
            <person name="Singh A."/>
            <person name="Wilkins M.J."/>
            <person name="Karaoz U."/>
            <person name="Brodie E.L."/>
            <person name="Williams K.H."/>
            <person name="Hubbard S.S."/>
            <person name="Banfield J.F."/>
        </authorList>
    </citation>
    <scope>NUCLEOTIDE SEQUENCE [LARGE SCALE GENOMIC DNA]</scope>
</reference>
<keyword evidence="1" id="KW-0812">Transmembrane</keyword>
<dbReference type="Proteomes" id="UP000177579">
    <property type="component" value="Unassembled WGS sequence"/>
</dbReference>
<keyword evidence="1" id="KW-0472">Membrane</keyword>
<organism evidence="2 3">
    <name type="scientific">Candidatus Falkowbacteria bacterium RIFOXYD2_FULL_34_120</name>
    <dbReference type="NCBI Taxonomy" id="1798007"/>
    <lineage>
        <taxon>Bacteria</taxon>
        <taxon>Candidatus Falkowiibacteriota</taxon>
    </lineage>
</organism>
<proteinExistence type="predicted"/>
<evidence type="ECO:0000313" key="3">
    <source>
        <dbReference type="Proteomes" id="UP000177579"/>
    </source>
</evidence>
<evidence type="ECO:0000313" key="2">
    <source>
        <dbReference type="EMBL" id="OGF40928.1"/>
    </source>
</evidence>
<feature type="transmembrane region" description="Helical" evidence="1">
    <location>
        <begin position="112"/>
        <end position="131"/>
    </location>
</feature>
<protein>
    <submittedName>
        <fullName evidence="2">Uncharacterized protein</fullName>
    </submittedName>
</protein>